<protein>
    <submittedName>
        <fullName evidence="2">Aldose 1-epimerase</fullName>
    </submittedName>
</protein>
<evidence type="ECO:0000313" key="3">
    <source>
        <dbReference type="Proteomes" id="UP001432062"/>
    </source>
</evidence>
<gene>
    <name evidence="2" type="ORF">OG563_43865</name>
</gene>
<keyword evidence="3" id="KW-1185">Reference proteome</keyword>
<feature type="region of interest" description="Disordered" evidence="1">
    <location>
        <begin position="234"/>
        <end position="253"/>
    </location>
</feature>
<reference evidence="2" key="1">
    <citation type="submission" date="2022-10" db="EMBL/GenBank/DDBJ databases">
        <title>The complete genomes of actinobacterial strains from the NBC collection.</title>
        <authorList>
            <person name="Joergensen T.S."/>
            <person name="Alvarez Arevalo M."/>
            <person name="Sterndorff E.B."/>
            <person name="Faurdal D."/>
            <person name="Vuksanovic O."/>
            <person name="Mourched A.-S."/>
            <person name="Charusanti P."/>
            <person name="Shaw S."/>
            <person name="Blin K."/>
            <person name="Weber T."/>
        </authorList>
    </citation>
    <scope>NUCLEOTIDE SEQUENCE</scope>
    <source>
        <strain evidence="2">NBC_01482</strain>
    </source>
</reference>
<evidence type="ECO:0000313" key="2">
    <source>
        <dbReference type="EMBL" id="WUV45939.1"/>
    </source>
</evidence>
<dbReference type="SUPFAM" id="SSF74650">
    <property type="entry name" value="Galactose mutarotase-like"/>
    <property type="match status" value="1"/>
</dbReference>
<evidence type="ECO:0000256" key="1">
    <source>
        <dbReference type="SAM" id="MobiDB-lite"/>
    </source>
</evidence>
<dbReference type="InterPro" id="IPR014718">
    <property type="entry name" value="GH-type_carb-bd"/>
</dbReference>
<dbReference type="EMBL" id="CP109441">
    <property type="protein sequence ID" value="WUV45939.1"/>
    <property type="molecule type" value="Genomic_DNA"/>
</dbReference>
<dbReference type="Pfam" id="PF01263">
    <property type="entry name" value="Aldose_epim"/>
    <property type="match status" value="1"/>
</dbReference>
<name>A0ABZ1YRR9_9NOCA</name>
<proteinExistence type="predicted"/>
<dbReference type="Gene3D" id="2.70.98.10">
    <property type="match status" value="1"/>
</dbReference>
<dbReference type="RefSeq" id="WP_327099202.1">
    <property type="nucleotide sequence ID" value="NZ_CP109149.1"/>
</dbReference>
<dbReference type="InterPro" id="IPR011013">
    <property type="entry name" value="Gal_mutarotase_sf_dom"/>
</dbReference>
<dbReference type="Proteomes" id="UP001432062">
    <property type="component" value="Chromosome"/>
</dbReference>
<dbReference type="InterPro" id="IPR008183">
    <property type="entry name" value="Aldose_1/G6P_1-epimerase"/>
</dbReference>
<organism evidence="2 3">
    <name type="scientific">Nocardia vinacea</name>
    <dbReference type="NCBI Taxonomy" id="96468"/>
    <lineage>
        <taxon>Bacteria</taxon>
        <taxon>Bacillati</taxon>
        <taxon>Actinomycetota</taxon>
        <taxon>Actinomycetes</taxon>
        <taxon>Mycobacteriales</taxon>
        <taxon>Nocardiaceae</taxon>
        <taxon>Nocardia</taxon>
    </lineage>
</organism>
<sequence length="267" mass="29431">MADAGNSRVVLTAEKAQVSIAPENGGRLTSLRVGDVELLRQGARYGAFPMAPWCGRMGSGQFRYGGTLHQMPINADPHAIHGTARDRAWHVLSTTESTAALSCELTDPWPYRGRVTQEFQLSEHSITLTMRVETAGEPFPAQVGWHPWFLRNLGSGKDIELDFTPAWQEERGPDYLPTGRRIAPQPGPWDDCFAMPDGTTVTLTWPHALELTITSPAEWVVVFDQQPEAACVEPQSGPPNGINTHPRPVTASDPLELSTTWAWRLLD</sequence>
<accession>A0ABZ1YRR9</accession>